<feature type="chain" id="PRO_5045351852" evidence="5">
    <location>
        <begin position="23"/>
        <end position="462"/>
    </location>
</feature>
<evidence type="ECO:0000313" key="7">
    <source>
        <dbReference type="Proteomes" id="UP000694941"/>
    </source>
</evidence>
<dbReference type="InterPro" id="IPR032675">
    <property type="entry name" value="LRR_dom_sf"/>
</dbReference>
<keyword evidence="4" id="KW-0812">Transmembrane</keyword>
<dbReference type="Gene3D" id="3.80.10.10">
    <property type="entry name" value="Ribonuclease Inhibitor"/>
    <property type="match status" value="2"/>
</dbReference>
<accession>A0ABM1BIH2</accession>
<dbReference type="Proteomes" id="UP000694941">
    <property type="component" value="Unplaced"/>
</dbReference>
<dbReference type="PROSITE" id="PS51450">
    <property type="entry name" value="LRR"/>
    <property type="match status" value="4"/>
</dbReference>
<feature type="signal peptide" evidence="5">
    <location>
        <begin position="1"/>
        <end position="22"/>
    </location>
</feature>
<keyword evidence="2 5" id="KW-0732">Signal</keyword>
<protein>
    <submittedName>
        <fullName evidence="8">Protein slit-like</fullName>
    </submittedName>
</protein>
<name>A0ABM1BIH2_LIMPO</name>
<keyword evidence="3" id="KW-0677">Repeat</keyword>
<dbReference type="SUPFAM" id="SSF52058">
    <property type="entry name" value="L domain-like"/>
    <property type="match status" value="1"/>
</dbReference>
<feature type="domain" description="LRRCT" evidence="6">
    <location>
        <begin position="352"/>
        <end position="400"/>
    </location>
</feature>
<reference evidence="8" key="1">
    <citation type="submission" date="2025-08" db="UniProtKB">
        <authorList>
            <consortium name="RefSeq"/>
        </authorList>
    </citation>
    <scope>IDENTIFICATION</scope>
    <source>
        <tissue evidence="8">Muscle</tissue>
    </source>
</reference>
<proteinExistence type="predicted"/>
<dbReference type="InterPro" id="IPR050328">
    <property type="entry name" value="Dev_Immune_Receptor"/>
</dbReference>
<keyword evidence="4" id="KW-1133">Transmembrane helix</keyword>
<dbReference type="RefSeq" id="XP_013782667.2">
    <property type="nucleotide sequence ID" value="XM_013927213.2"/>
</dbReference>
<dbReference type="Pfam" id="PF13855">
    <property type="entry name" value="LRR_8"/>
    <property type="match status" value="2"/>
</dbReference>
<dbReference type="PANTHER" id="PTHR24373">
    <property type="entry name" value="SLIT RELATED LEUCINE-RICH REPEAT NEURONAL PROTEIN"/>
    <property type="match status" value="1"/>
</dbReference>
<gene>
    <name evidence="8" type="primary">LOC106466906</name>
</gene>
<evidence type="ECO:0000256" key="1">
    <source>
        <dbReference type="ARBA" id="ARBA00022614"/>
    </source>
</evidence>
<evidence type="ECO:0000256" key="2">
    <source>
        <dbReference type="ARBA" id="ARBA00022729"/>
    </source>
</evidence>
<evidence type="ECO:0000313" key="8">
    <source>
        <dbReference type="RefSeq" id="XP_013782667.2"/>
    </source>
</evidence>
<keyword evidence="1" id="KW-0433">Leucine-rich repeat</keyword>
<dbReference type="GeneID" id="106466906"/>
<dbReference type="InterPro" id="IPR000483">
    <property type="entry name" value="Cys-rich_flank_reg_C"/>
</dbReference>
<evidence type="ECO:0000259" key="6">
    <source>
        <dbReference type="SMART" id="SM00082"/>
    </source>
</evidence>
<keyword evidence="4" id="KW-0472">Membrane</keyword>
<dbReference type="SMART" id="SM00082">
    <property type="entry name" value="LRRCT"/>
    <property type="match status" value="1"/>
</dbReference>
<evidence type="ECO:0000256" key="5">
    <source>
        <dbReference type="SAM" id="SignalP"/>
    </source>
</evidence>
<feature type="transmembrane region" description="Helical" evidence="4">
    <location>
        <begin position="408"/>
        <end position="430"/>
    </location>
</feature>
<evidence type="ECO:0000256" key="3">
    <source>
        <dbReference type="ARBA" id="ARBA00022737"/>
    </source>
</evidence>
<dbReference type="PANTHER" id="PTHR24373:SF375">
    <property type="entry name" value="TRANSMEMBRANE PROTEIN, PUTATIVE-RELATED"/>
    <property type="match status" value="1"/>
</dbReference>
<evidence type="ECO:0000256" key="4">
    <source>
        <dbReference type="SAM" id="Phobius"/>
    </source>
</evidence>
<keyword evidence="7" id="KW-1185">Reference proteome</keyword>
<organism evidence="7 8">
    <name type="scientific">Limulus polyphemus</name>
    <name type="common">Atlantic horseshoe crab</name>
    <dbReference type="NCBI Taxonomy" id="6850"/>
    <lineage>
        <taxon>Eukaryota</taxon>
        <taxon>Metazoa</taxon>
        <taxon>Ecdysozoa</taxon>
        <taxon>Arthropoda</taxon>
        <taxon>Chelicerata</taxon>
        <taxon>Merostomata</taxon>
        <taxon>Xiphosura</taxon>
        <taxon>Limulidae</taxon>
        <taxon>Limulus</taxon>
    </lineage>
</organism>
<sequence length="462" mass="53281">MTRNGFIAFIITFWLAGFLSHGQTINELYKKPGYEVLCEDFECICPRLQNETVVKCSNRGIKKLPLGVLFPPTVYKANFRNNQIEKIVSESFIHGQELELIDLSHNNIDFIANSAFSKFSHLKTLLIASNRIWKLEIGMFLNLGQLQYLDLRKNKIRSFSPLIFQPLLNLRELRLDFNPLISISAYSFQYLPSLQFLYLEKTKLKDVPSKLFSNNPELLYIILSGNNLTEVPVTVLKYVPQLKYLDISANPIREIKPFAFSELPALEKLFLEDMSELVMIHQSAFYGISGLKELHCSFNPSLRSIDVNAFRRKDTKEAVTVENLYLHHNGLTTLSEHLLRWAALKHLDLAGNPWTCDCHLSWITTEKLQRSVKDRMRCSLPRSVAGQIISTLEEKDFTCGPKSSTKSIVTFVFLALVFVVLMLGTLRYGLYQNRWIQSCLGKWQRRYKHLDTHLDSINMTET</sequence>
<dbReference type="SMART" id="SM00369">
    <property type="entry name" value="LRR_TYP"/>
    <property type="match status" value="8"/>
</dbReference>
<dbReference type="InterPro" id="IPR001611">
    <property type="entry name" value="Leu-rich_rpt"/>
</dbReference>
<dbReference type="InterPro" id="IPR003591">
    <property type="entry name" value="Leu-rich_rpt_typical-subtyp"/>
</dbReference>